<dbReference type="Pfam" id="PF13426">
    <property type="entry name" value="PAS_9"/>
    <property type="match status" value="1"/>
</dbReference>
<feature type="domain" description="PAC" evidence="13">
    <location>
        <begin position="108"/>
        <end position="160"/>
    </location>
</feature>
<dbReference type="Gene3D" id="1.10.287.130">
    <property type="match status" value="1"/>
</dbReference>
<dbReference type="NCBIfam" id="TIGR00229">
    <property type="entry name" value="sensory_box"/>
    <property type="match status" value="1"/>
</dbReference>
<dbReference type="EMBL" id="QMIF01000007">
    <property type="protein sequence ID" value="TVM33320.1"/>
    <property type="molecule type" value="Genomic_DNA"/>
</dbReference>
<keyword evidence="7" id="KW-0418">Kinase</keyword>
<evidence type="ECO:0000259" key="12">
    <source>
        <dbReference type="PROSITE" id="PS50109"/>
    </source>
</evidence>
<evidence type="ECO:0000256" key="9">
    <source>
        <dbReference type="ARBA" id="ARBA00022989"/>
    </source>
</evidence>
<dbReference type="CDD" id="cd00075">
    <property type="entry name" value="HATPase"/>
    <property type="match status" value="1"/>
</dbReference>
<dbReference type="PANTHER" id="PTHR42878">
    <property type="entry name" value="TWO-COMPONENT HISTIDINE KINASE"/>
    <property type="match status" value="1"/>
</dbReference>
<dbReference type="InterPro" id="IPR036890">
    <property type="entry name" value="HATPase_C_sf"/>
</dbReference>
<dbReference type="Pfam" id="PF00512">
    <property type="entry name" value="HisKA"/>
    <property type="match status" value="1"/>
</dbReference>
<dbReference type="SUPFAM" id="SSF55874">
    <property type="entry name" value="ATPase domain of HSP90 chaperone/DNA topoisomerase II/histidine kinase"/>
    <property type="match status" value="1"/>
</dbReference>
<dbReference type="Gene3D" id="3.30.450.20">
    <property type="entry name" value="PAS domain"/>
    <property type="match status" value="1"/>
</dbReference>
<keyword evidence="11" id="KW-0472">Membrane</keyword>
<comment type="subcellular location">
    <subcellularLocation>
        <location evidence="2">Membrane</location>
        <topology evidence="2">Multi-pass membrane protein</topology>
    </subcellularLocation>
</comment>
<dbReference type="InterPro" id="IPR035965">
    <property type="entry name" value="PAS-like_dom_sf"/>
</dbReference>
<gene>
    <name evidence="14" type="ORF">DQK91_11660</name>
</gene>
<dbReference type="InterPro" id="IPR005467">
    <property type="entry name" value="His_kinase_dom"/>
</dbReference>
<dbReference type="InterPro" id="IPR003661">
    <property type="entry name" value="HisK_dim/P_dom"/>
</dbReference>
<dbReference type="GO" id="GO:0016020">
    <property type="term" value="C:membrane"/>
    <property type="evidence" value="ECO:0007669"/>
    <property type="project" value="UniProtKB-SubCell"/>
</dbReference>
<dbReference type="Gene3D" id="3.30.565.10">
    <property type="entry name" value="Histidine kinase-like ATPase, C-terminal domain"/>
    <property type="match status" value="1"/>
</dbReference>
<evidence type="ECO:0000313" key="14">
    <source>
        <dbReference type="EMBL" id="TVM33320.1"/>
    </source>
</evidence>
<dbReference type="SMART" id="SM00387">
    <property type="entry name" value="HATPase_c"/>
    <property type="match status" value="1"/>
</dbReference>
<sequence length="383" mass="43510">MPEHTPPPSAVEGFCSICPVSMEQEGDAPSCQECIRYRDLYVNAPLGIFQCDGERRFLNVNPQLAFLYGFESPEQFLANVTYVTERLQLREDELQDALGTLQREGVIHNYEVQLQRKDGSLLWTTHSIRTVTATDGSIIFYDGFVTDISEKKELEKLRDDVARMTRHDMKSPLLSIVAAARLLNKRLTLEGEEAEMLQDIHDKGAQVLEMINTSLDLFKMEQRDYQPRFEPFDMAALARSVGRSMLPAYEEKRLRFEVVVDGPEKDAERCEFEGEERHIETMLMNLVKNALEAAPEGSTITVRLNRNETFCELDVHNLGAIPKDIRPRFFQRYSTSGKPEGLGLGAYSARLITEAHGGSISYKTSEEDGTHIQVKLPCRQPKK</sequence>
<evidence type="ECO:0000256" key="11">
    <source>
        <dbReference type="ARBA" id="ARBA00023136"/>
    </source>
</evidence>
<evidence type="ECO:0000256" key="3">
    <source>
        <dbReference type="ARBA" id="ARBA00012438"/>
    </source>
</evidence>
<dbReference type="GO" id="GO:0000155">
    <property type="term" value="F:phosphorelay sensor kinase activity"/>
    <property type="evidence" value="ECO:0007669"/>
    <property type="project" value="InterPro"/>
</dbReference>
<evidence type="ECO:0000256" key="10">
    <source>
        <dbReference type="ARBA" id="ARBA00023012"/>
    </source>
</evidence>
<dbReference type="OrthoDB" id="9787818at2"/>
<evidence type="ECO:0000259" key="13">
    <source>
        <dbReference type="PROSITE" id="PS50113"/>
    </source>
</evidence>
<dbReference type="InterPro" id="IPR000014">
    <property type="entry name" value="PAS"/>
</dbReference>
<keyword evidence="6" id="KW-0547">Nucleotide-binding</keyword>
<keyword evidence="9" id="KW-1133">Transmembrane helix</keyword>
<dbReference type="AlphaFoldDB" id="A0A6P1ZGB9"/>
<dbReference type="Pfam" id="PF02518">
    <property type="entry name" value="HATPase_c"/>
    <property type="match status" value="1"/>
</dbReference>
<evidence type="ECO:0000256" key="8">
    <source>
        <dbReference type="ARBA" id="ARBA00022840"/>
    </source>
</evidence>
<evidence type="ECO:0000256" key="7">
    <source>
        <dbReference type="ARBA" id="ARBA00022777"/>
    </source>
</evidence>
<protein>
    <recommendedName>
        <fullName evidence="3">histidine kinase</fullName>
        <ecNumber evidence="3">2.7.13.3</ecNumber>
    </recommendedName>
</protein>
<dbReference type="GO" id="GO:0030295">
    <property type="term" value="F:protein kinase activator activity"/>
    <property type="evidence" value="ECO:0007669"/>
    <property type="project" value="TreeGrafter"/>
</dbReference>
<keyword evidence="10" id="KW-0902">Two-component regulatory system</keyword>
<dbReference type="PROSITE" id="PS50109">
    <property type="entry name" value="HIS_KIN"/>
    <property type="match status" value="1"/>
</dbReference>
<dbReference type="InterPro" id="IPR050351">
    <property type="entry name" value="BphY/WalK/GraS-like"/>
</dbReference>
<reference evidence="14 15" key="1">
    <citation type="submission" date="2018-06" db="EMBL/GenBank/DDBJ databases">
        <title>Complete genome of Desulfovibrio marinus P48SEP.</title>
        <authorList>
            <person name="Crispim J.S."/>
            <person name="Vidigal P.M.P."/>
            <person name="Silva L.C.F."/>
            <person name="Araujo L.C."/>
            <person name="Laguardia C.N."/>
            <person name="Dias R.S."/>
            <person name="Sousa M.P."/>
            <person name="Paula S.O."/>
            <person name="Silva C."/>
        </authorList>
    </citation>
    <scope>NUCLEOTIDE SEQUENCE [LARGE SCALE GENOMIC DNA]</scope>
    <source>
        <strain evidence="14 15">P48SEP</strain>
    </source>
</reference>
<keyword evidence="5" id="KW-0812">Transmembrane</keyword>
<evidence type="ECO:0000313" key="15">
    <source>
        <dbReference type="Proteomes" id="UP000434052"/>
    </source>
</evidence>
<comment type="catalytic activity">
    <reaction evidence="1">
        <text>ATP + protein L-histidine = ADP + protein N-phospho-L-histidine.</text>
        <dbReference type="EC" id="2.7.13.3"/>
    </reaction>
</comment>
<dbReference type="InterPro" id="IPR001610">
    <property type="entry name" value="PAC"/>
</dbReference>
<dbReference type="EC" id="2.7.13.3" evidence="3"/>
<keyword evidence="4" id="KW-0808">Transferase</keyword>
<dbReference type="SUPFAM" id="SSF55785">
    <property type="entry name" value="PYP-like sensor domain (PAS domain)"/>
    <property type="match status" value="1"/>
</dbReference>
<dbReference type="InterPro" id="IPR003594">
    <property type="entry name" value="HATPase_dom"/>
</dbReference>
<dbReference type="GO" id="GO:0007234">
    <property type="term" value="P:osmosensory signaling via phosphorelay pathway"/>
    <property type="evidence" value="ECO:0007669"/>
    <property type="project" value="TreeGrafter"/>
</dbReference>
<dbReference type="CDD" id="cd00130">
    <property type="entry name" value="PAS"/>
    <property type="match status" value="1"/>
</dbReference>
<dbReference type="SUPFAM" id="SSF47384">
    <property type="entry name" value="Homodimeric domain of signal transducing histidine kinase"/>
    <property type="match status" value="1"/>
</dbReference>
<dbReference type="GO" id="GO:0005524">
    <property type="term" value="F:ATP binding"/>
    <property type="evidence" value="ECO:0007669"/>
    <property type="project" value="UniProtKB-KW"/>
</dbReference>
<dbReference type="SMART" id="SM00086">
    <property type="entry name" value="PAC"/>
    <property type="match status" value="1"/>
</dbReference>
<keyword evidence="8" id="KW-0067">ATP-binding</keyword>
<comment type="caution">
    <text evidence="14">The sequence shown here is derived from an EMBL/GenBank/DDBJ whole genome shotgun (WGS) entry which is preliminary data.</text>
</comment>
<name>A0A6P1ZGB9_9BACT</name>
<dbReference type="InterPro" id="IPR000700">
    <property type="entry name" value="PAS-assoc_C"/>
</dbReference>
<dbReference type="CDD" id="cd00082">
    <property type="entry name" value="HisKA"/>
    <property type="match status" value="1"/>
</dbReference>
<evidence type="ECO:0000256" key="5">
    <source>
        <dbReference type="ARBA" id="ARBA00022692"/>
    </source>
</evidence>
<proteinExistence type="predicted"/>
<evidence type="ECO:0000256" key="1">
    <source>
        <dbReference type="ARBA" id="ARBA00000085"/>
    </source>
</evidence>
<evidence type="ECO:0000256" key="6">
    <source>
        <dbReference type="ARBA" id="ARBA00022741"/>
    </source>
</evidence>
<dbReference type="Proteomes" id="UP000434052">
    <property type="component" value="Unassembled WGS sequence"/>
</dbReference>
<feature type="domain" description="Histidine kinase" evidence="12">
    <location>
        <begin position="164"/>
        <end position="380"/>
    </location>
</feature>
<accession>A0A6P1ZGB9</accession>
<dbReference type="PROSITE" id="PS50113">
    <property type="entry name" value="PAC"/>
    <property type="match status" value="1"/>
</dbReference>
<dbReference type="InterPro" id="IPR036097">
    <property type="entry name" value="HisK_dim/P_sf"/>
</dbReference>
<dbReference type="GO" id="GO:0000156">
    <property type="term" value="F:phosphorelay response regulator activity"/>
    <property type="evidence" value="ECO:0007669"/>
    <property type="project" value="TreeGrafter"/>
</dbReference>
<evidence type="ECO:0000256" key="4">
    <source>
        <dbReference type="ARBA" id="ARBA00022679"/>
    </source>
</evidence>
<dbReference type="PANTHER" id="PTHR42878:SF7">
    <property type="entry name" value="SENSOR HISTIDINE KINASE GLRK"/>
    <property type="match status" value="1"/>
</dbReference>
<organism evidence="14 15">
    <name type="scientific">Oceanidesulfovibrio marinus</name>
    <dbReference type="NCBI Taxonomy" id="370038"/>
    <lineage>
        <taxon>Bacteria</taxon>
        <taxon>Pseudomonadati</taxon>
        <taxon>Thermodesulfobacteriota</taxon>
        <taxon>Desulfovibrionia</taxon>
        <taxon>Desulfovibrionales</taxon>
        <taxon>Desulfovibrionaceae</taxon>
        <taxon>Oceanidesulfovibrio</taxon>
    </lineage>
</organism>
<dbReference type="SMART" id="SM00388">
    <property type="entry name" value="HisKA"/>
    <property type="match status" value="1"/>
</dbReference>
<evidence type="ECO:0000256" key="2">
    <source>
        <dbReference type="ARBA" id="ARBA00004141"/>
    </source>
</evidence>